<dbReference type="Proteomes" id="UP000324222">
    <property type="component" value="Unassembled WGS sequence"/>
</dbReference>
<comment type="caution">
    <text evidence="1">The sequence shown here is derived from an EMBL/GenBank/DDBJ whole genome shotgun (WGS) entry which is preliminary data.</text>
</comment>
<evidence type="ECO:0000313" key="1">
    <source>
        <dbReference type="EMBL" id="MPC80694.1"/>
    </source>
</evidence>
<keyword evidence="2" id="KW-1185">Reference proteome</keyword>
<accession>A0A5B7IJP1</accession>
<organism evidence="1 2">
    <name type="scientific">Portunus trituberculatus</name>
    <name type="common">Swimming crab</name>
    <name type="synonym">Neptunus trituberculatus</name>
    <dbReference type="NCBI Taxonomy" id="210409"/>
    <lineage>
        <taxon>Eukaryota</taxon>
        <taxon>Metazoa</taxon>
        <taxon>Ecdysozoa</taxon>
        <taxon>Arthropoda</taxon>
        <taxon>Crustacea</taxon>
        <taxon>Multicrustacea</taxon>
        <taxon>Malacostraca</taxon>
        <taxon>Eumalacostraca</taxon>
        <taxon>Eucarida</taxon>
        <taxon>Decapoda</taxon>
        <taxon>Pleocyemata</taxon>
        <taxon>Brachyura</taxon>
        <taxon>Eubrachyura</taxon>
        <taxon>Portunoidea</taxon>
        <taxon>Portunidae</taxon>
        <taxon>Portuninae</taxon>
        <taxon>Portunus</taxon>
    </lineage>
</organism>
<protein>
    <submittedName>
        <fullName evidence="1">Uncharacterized protein</fullName>
    </submittedName>
</protein>
<name>A0A5B7IJP1_PORTR</name>
<reference evidence="1 2" key="1">
    <citation type="submission" date="2019-05" db="EMBL/GenBank/DDBJ databases">
        <title>Another draft genome of Portunus trituberculatus and its Hox gene families provides insights of decapod evolution.</title>
        <authorList>
            <person name="Jeong J.-H."/>
            <person name="Song I."/>
            <person name="Kim S."/>
            <person name="Choi T."/>
            <person name="Kim D."/>
            <person name="Ryu S."/>
            <person name="Kim W."/>
        </authorList>
    </citation>
    <scope>NUCLEOTIDE SEQUENCE [LARGE SCALE GENOMIC DNA]</scope>
    <source>
        <tissue evidence="1">Muscle</tissue>
    </source>
</reference>
<sequence length="124" mass="14011">MRKNAKQSGKECGTLADSCSEWTSLAGQQETEDYGVEWVRLKNDSERNVFSSSEGKSACVAGLLAWCCGRLMGHKNQLQLSRVYHQTASQTSSKIQSESVLHLYPTPKFYFQPFAQICHRILYL</sequence>
<dbReference type="AlphaFoldDB" id="A0A5B7IJP1"/>
<proteinExistence type="predicted"/>
<dbReference type="EMBL" id="VSRR010054760">
    <property type="protein sequence ID" value="MPC80694.1"/>
    <property type="molecule type" value="Genomic_DNA"/>
</dbReference>
<evidence type="ECO:0000313" key="2">
    <source>
        <dbReference type="Proteomes" id="UP000324222"/>
    </source>
</evidence>
<gene>
    <name evidence="1" type="ORF">E2C01_075281</name>
</gene>